<feature type="region of interest" description="Disordered" evidence="1">
    <location>
        <begin position="245"/>
        <end position="268"/>
    </location>
</feature>
<dbReference type="RefSeq" id="WP_141167016.1">
    <property type="nucleotide sequence ID" value="NZ_VHLH01000018.1"/>
</dbReference>
<feature type="domain" description="Nucleotide-diphospho-sugar transferase" evidence="2">
    <location>
        <begin position="80"/>
        <end position="188"/>
    </location>
</feature>
<dbReference type="InterPro" id="IPR005069">
    <property type="entry name" value="Nucl-diP-sugar_transferase"/>
</dbReference>
<evidence type="ECO:0000256" key="1">
    <source>
        <dbReference type="SAM" id="MobiDB-lite"/>
    </source>
</evidence>
<dbReference type="InterPro" id="IPR029044">
    <property type="entry name" value="Nucleotide-diphossugar_trans"/>
</dbReference>
<evidence type="ECO:0000259" key="2">
    <source>
        <dbReference type="Pfam" id="PF03407"/>
    </source>
</evidence>
<protein>
    <recommendedName>
        <fullName evidence="2">Nucleotide-diphospho-sugar transferase domain-containing protein</fullName>
    </recommendedName>
</protein>
<gene>
    <name evidence="3" type="ORF">FJU11_10530</name>
</gene>
<keyword evidence="4" id="KW-1185">Reference proteome</keyword>
<dbReference type="Gene3D" id="3.90.550.10">
    <property type="entry name" value="Spore Coat Polysaccharide Biosynthesis Protein SpsA, Chain A"/>
    <property type="match status" value="1"/>
</dbReference>
<evidence type="ECO:0000313" key="3">
    <source>
        <dbReference type="EMBL" id="TPW27970.1"/>
    </source>
</evidence>
<evidence type="ECO:0000313" key="4">
    <source>
        <dbReference type="Proteomes" id="UP000320314"/>
    </source>
</evidence>
<dbReference type="OrthoDB" id="181606at2"/>
<sequence length="268" mass="29865">MAREDTDPTEGFVLAASGEGHAVLAQRAARTLREAMPECVIDLFTDQNVDKDVFDGVFALERSWFRPKMESLRRSRFERTIYLDNDVIVLSDLSEIFQVLTRFDMTGVQMIRTNWKLGRVPSASDVPPCFPQINGGVLGIASSARTRSLVDEWERRLIKTGAKNDQPILRDLLWTGDVRFHVLPPQYNMMSHKLLANWDSSFAAPRVLHLGAKLKADDPGDVASAYDLDTLIGRTMAEHIRDLRAADPNVGGNPKHSVPPLSSAIPIS</sequence>
<accession>A0A506U2F0</accession>
<dbReference type="SUPFAM" id="SSF53448">
    <property type="entry name" value="Nucleotide-diphospho-sugar transferases"/>
    <property type="match status" value="1"/>
</dbReference>
<proteinExistence type="predicted"/>
<dbReference type="AlphaFoldDB" id="A0A506U2F0"/>
<dbReference type="Proteomes" id="UP000320314">
    <property type="component" value="Unassembled WGS sequence"/>
</dbReference>
<organism evidence="3 4">
    <name type="scientific">Pararhizobium mangrovi</name>
    <dbReference type="NCBI Taxonomy" id="2590452"/>
    <lineage>
        <taxon>Bacteria</taxon>
        <taxon>Pseudomonadati</taxon>
        <taxon>Pseudomonadota</taxon>
        <taxon>Alphaproteobacteria</taxon>
        <taxon>Hyphomicrobiales</taxon>
        <taxon>Rhizobiaceae</taxon>
        <taxon>Rhizobium/Agrobacterium group</taxon>
        <taxon>Pararhizobium</taxon>
    </lineage>
</organism>
<comment type="caution">
    <text evidence="3">The sequence shown here is derived from an EMBL/GenBank/DDBJ whole genome shotgun (WGS) entry which is preliminary data.</text>
</comment>
<name>A0A506U2F0_9HYPH</name>
<dbReference type="Pfam" id="PF03407">
    <property type="entry name" value="Nucleotid_trans"/>
    <property type="match status" value="1"/>
</dbReference>
<reference evidence="3 4" key="1">
    <citation type="submission" date="2019-06" db="EMBL/GenBank/DDBJ databases">
        <authorList>
            <person name="Li M."/>
        </authorList>
    </citation>
    <scope>NUCLEOTIDE SEQUENCE [LARGE SCALE GENOMIC DNA]</scope>
    <source>
        <strain evidence="3 4">BGMRC6574</strain>
    </source>
</reference>
<dbReference type="EMBL" id="VHLH01000018">
    <property type="protein sequence ID" value="TPW27970.1"/>
    <property type="molecule type" value="Genomic_DNA"/>
</dbReference>